<dbReference type="Pfam" id="PF06042">
    <property type="entry name" value="NTP_transf_6"/>
    <property type="match status" value="1"/>
</dbReference>
<dbReference type="PATRIC" id="fig|1395513.3.peg.38"/>
<name>V6J0B3_9BACL</name>
<accession>V6J0B3</accession>
<keyword evidence="2" id="KW-1185">Reference proteome</keyword>
<dbReference type="RefSeq" id="WP_023508365.1">
    <property type="nucleotide sequence ID" value="NZ_AWTC01000001.1"/>
</dbReference>
<dbReference type="eggNOG" id="COG3575">
    <property type="taxonomic scope" value="Bacteria"/>
</dbReference>
<protein>
    <recommendedName>
        <fullName evidence="3">Nucleotidyltransferase family protein</fullName>
    </recommendedName>
</protein>
<dbReference type="AlphaFoldDB" id="V6J0B3"/>
<evidence type="ECO:0000313" key="2">
    <source>
        <dbReference type="Proteomes" id="UP000018296"/>
    </source>
</evidence>
<dbReference type="STRING" id="1395513.P343_00190"/>
<gene>
    <name evidence="1" type="ORF">P343_00190</name>
</gene>
<dbReference type="PANTHER" id="PTHR39166:SF1">
    <property type="entry name" value="BLL1166 PROTEIN"/>
    <property type="match status" value="1"/>
</dbReference>
<dbReference type="Proteomes" id="UP000018296">
    <property type="component" value="Unassembled WGS sequence"/>
</dbReference>
<proteinExistence type="predicted"/>
<comment type="caution">
    <text evidence="1">The sequence shown here is derived from an EMBL/GenBank/DDBJ whole genome shotgun (WGS) entry which is preliminary data.</text>
</comment>
<reference evidence="1 2" key="1">
    <citation type="journal article" date="2013" name="Genome Announc.">
        <title>Genome Sequence of Sporolactobacillus laevolacticus DSM442, an Efficient Polymer-Grade D-Lactate Producer from Agricultural Waste Cottonseed as a Nitrogen Source.</title>
        <authorList>
            <person name="Wang H."/>
            <person name="Wang L."/>
            <person name="Ju J."/>
            <person name="Yu B."/>
            <person name="Ma Y."/>
        </authorList>
    </citation>
    <scope>NUCLEOTIDE SEQUENCE [LARGE SCALE GENOMIC DNA]</scope>
    <source>
        <strain evidence="1 2">DSM 442</strain>
    </source>
</reference>
<dbReference type="InterPro" id="IPR009267">
    <property type="entry name" value="NTP_transf_6"/>
</dbReference>
<organism evidence="1 2">
    <name type="scientific">Sporolactobacillus laevolacticus DSM 442</name>
    <dbReference type="NCBI Taxonomy" id="1395513"/>
    <lineage>
        <taxon>Bacteria</taxon>
        <taxon>Bacillati</taxon>
        <taxon>Bacillota</taxon>
        <taxon>Bacilli</taxon>
        <taxon>Bacillales</taxon>
        <taxon>Sporolactobacillaceae</taxon>
        <taxon>Sporolactobacillus</taxon>
    </lineage>
</organism>
<evidence type="ECO:0000313" key="1">
    <source>
        <dbReference type="EMBL" id="EST13267.1"/>
    </source>
</evidence>
<dbReference type="PANTHER" id="PTHR39166">
    <property type="entry name" value="BLL1166 PROTEIN"/>
    <property type="match status" value="1"/>
</dbReference>
<dbReference type="EMBL" id="AWTC01000001">
    <property type="protein sequence ID" value="EST13267.1"/>
    <property type="molecule type" value="Genomic_DNA"/>
</dbReference>
<evidence type="ECO:0008006" key="3">
    <source>
        <dbReference type="Google" id="ProtNLM"/>
    </source>
</evidence>
<sequence>MRRLETEEDILAFIENDEELMKILALIRELDLSDSWLCAGLLRSRIWDNQSGFSFKTPVHDVDVVYFDQQLINYDYEQEIQTLLKTKEPAYNWEVKNEARMHVHHPGSPRYISTTDAISKFPETVTAIGARLNTNDQVILTAPHGVEDLLTLTVRPTPSAKETEERMKVYKKRVGQKDWGTVWPSIKLLMD</sequence>